<protein>
    <recommendedName>
        <fullName evidence="3">amidase</fullName>
        <ecNumber evidence="3">3.5.1.4</ecNumber>
    </recommendedName>
</protein>
<dbReference type="InterPro" id="IPR036928">
    <property type="entry name" value="AS_sf"/>
</dbReference>
<feature type="active site" description="Charge relay system" evidence="5">
    <location>
        <position position="133"/>
    </location>
</feature>
<dbReference type="SUPFAM" id="SSF75304">
    <property type="entry name" value="Amidase signature (AS) enzymes"/>
    <property type="match status" value="1"/>
</dbReference>
<evidence type="ECO:0000256" key="1">
    <source>
        <dbReference type="ARBA" id="ARBA00001311"/>
    </source>
</evidence>
<evidence type="ECO:0000313" key="9">
    <source>
        <dbReference type="Proteomes" id="UP000327118"/>
    </source>
</evidence>
<evidence type="ECO:0000256" key="4">
    <source>
        <dbReference type="ARBA" id="ARBA00022801"/>
    </source>
</evidence>
<organism evidence="8 9">
    <name type="scientific">Aspergillus coremiiformis</name>
    <dbReference type="NCBI Taxonomy" id="138285"/>
    <lineage>
        <taxon>Eukaryota</taxon>
        <taxon>Fungi</taxon>
        <taxon>Dikarya</taxon>
        <taxon>Ascomycota</taxon>
        <taxon>Pezizomycotina</taxon>
        <taxon>Eurotiomycetes</taxon>
        <taxon>Eurotiomycetidae</taxon>
        <taxon>Eurotiales</taxon>
        <taxon>Aspergillaceae</taxon>
        <taxon>Aspergillus</taxon>
        <taxon>Aspergillus subgen. Circumdati</taxon>
    </lineage>
</organism>
<reference evidence="9" key="1">
    <citation type="submission" date="2019-04" db="EMBL/GenBank/DDBJ databases">
        <title>Friends and foes A comparative genomics studyof 23 Aspergillus species from section Flavi.</title>
        <authorList>
            <consortium name="DOE Joint Genome Institute"/>
            <person name="Kjaerbolling I."/>
            <person name="Vesth T."/>
            <person name="Frisvad J.C."/>
            <person name="Nybo J.L."/>
            <person name="Theobald S."/>
            <person name="Kildgaard S."/>
            <person name="Isbrandt T."/>
            <person name="Kuo A."/>
            <person name="Sato A."/>
            <person name="Lyhne E.K."/>
            <person name="Kogle M.E."/>
            <person name="Wiebenga A."/>
            <person name="Kun R.S."/>
            <person name="Lubbers R.J."/>
            <person name="Makela M.R."/>
            <person name="Barry K."/>
            <person name="Chovatia M."/>
            <person name="Clum A."/>
            <person name="Daum C."/>
            <person name="Haridas S."/>
            <person name="He G."/>
            <person name="LaButti K."/>
            <person name="Lipzen A."/>
            <person name="Mondo S."/>
            <person name="Riley R."/>
            <person name="Salamov A."/>
            <person name="Simmons B.A."/>
            <person name="Magnuson J.K."/>
            <person name="Henrissat B."/>
            <person name="Mortensen U.H."/>
            <person name="Larsen T.O."/>
            <person name="Devries R.P."/>
            <person name="Grigoriev I.V."/>
            <person name="Machida M."/>
            <person name="Baker S.E."/>
            <person name="Andersen M.R."/>
        </authorList>
    </citation>
    <scope>NUCLEOTIDE SEQUENCE [LARGE SCALE GENOMIC DNA]</scope>
    <source>
        <strain evidence="9">CBS 553.77</strain>
    </source>
</reference>
<evidence type="ECO:0000256" key="5">
    <source>
        <dbReference type="PIRSR" id="PIRSR001221-1"/>
    </source>
</evidence>
<dbReference type="EC" id="3.5.1.4" evidence="3"/>
<evidence type="ECO:0000256" key="6">
    <source>
        <dbReference type="PIRSR" id="PIRSR001221-2"/>
    </source>
</evidence>
<dbReference type="PANTHER" id="PTHR46072:SF7">
    <property type="entry name" value="AMIDASE"/>
    <property type="match status" value="1"/>
</dbReference>
<dbReference type="PROSITE" id="PS00571">
    <property type="entry name" value="AMIDASES"/>
    <property type="match status" value="1"/>
</dbReference>
<dbReference type="AlphaFoldDB" id="A0A5N6Z8H4"/>
<gene>
    <name evidence="8" type="ORF">BDV28DRAFT_132555</name>
</gene>
<dbReference type="InterPro" id="IPR023631">
    <property type="entry name" value="Amidase_dom"/>
</dbReference>
<feature type="binding site" evidence="6">
    <location>
        <position position="191"/>
    </location>
    <ligand>
        <name>substrate</name>
    </ligand>
</feature>
<name>A0A5N6Z8H4_9EURO</name>
<comment type="similarity">
    <text evidence="2">Belongs to the amidase family.</text>
</comment>
<evidence type="ECO:0000259" key="7">
    <source>
        <dbReference type="Pfam" id="PF01425"/>
    </source>
</evidence>
<accession>A0A5N6Z8H4</accession>
<feature type="domain" description="Amidase" evidence="7">
    <location>
        <begin position="77"/>
        <end position="550"/>
    </location>
</feature>
<sequence length="571" mass="62768">MTGSTWKELGDLKRRSILEAIPAKWRFQHPVAPAEELRDVTGSYIQQFLTPREIEITETDAVGITERTTSGNWTAVEVTEAVCHRAALAHQLVNCLHEVFFDAAIEDARRLDAYFADHKKPIGPLHGLPVSLKDQFHVKGVETTMGYVGWIGTFQGKKVDLKRATFESELVRELRNLGAVLYCKTSVPASLMTGETVNNIISYTWNPKNRLLSSGGSSGGEGALIALRGSPGGFGTDIGGSVRAPSAFNGLFGIRPSVGRMPYEGAANSIDGQNLILSVIGPLATTARSLTLLFKAVLSQQPWYRDPLVLELPWRADIEERTRGLIKQSLNGSSSLAFAIMHHDGIVQPHPPIARAIELVKQTLTQLSHKVIEWKPPSHQLAIDIATRVFNADGGADIAYHLGLSKEPKAPQVIVSGELLQMNAQEIAALNVEKRQYQKLYMDYWNTTAEITGTGRPVDGVICPCAPHAAVMPYQYAHTGYTTFVNLLDYTSVVFPVTHADKNVDVPQPRAEFLSEVDKVIHEQYDPEAYDGAPAGLQLVGRRLEEEKMLTLAEYLGGEVKLMTCHELKQS</sequence>
<evidence type="ECO:0000313" key="8">
    <source>
        <dbReference type="EMBL" id="KAE8353698.1"/>
    </source>
</evidence>
<keyword evidence="9" id="KW-1185">Reference proteome</keyword>
<dbReference type="Proteomes" id="UP000327118">
    <property type="component" value="Unassembled WGS sequence"/>
</dbReference>
<feature type="active site" description="Charge relay system" evidence="5">
    <location>
        <position position="217"/>
    </location>
</feature>
<feature type="binding site" evidence="6">
    <location>
        <begin position="238"/>
        <end position="241"/>
    </location>
    <ligand>
        <name>substrate</name>
    </ligand>
</feature>
<dbReference type="InterPro" id="IPR020556">
    <property type="entry name" value="Amidase_CS"/>
</dbReference>
<dbReference type="OrthoDB" id="6428749at2759"/>
<dbReference type="Pfam" id="PF01425">
    <property type="entry name" value="Amidase"/>
    <property type="match status" value="1"/>
</dbReference>
<dbReference type="PANTHER" id="PTHR46072">
    <property type="entry name" value="AMIDASE-RELATED-RELATED"/>
    <property type="match status" value="1"/>
</dbReference>
<feature type="active site" description="Acyl-ester intermediate" evidence="5">
    <location>
        <position position="241"/>
    </location>
</feature>
<comment type="catalytic activity">
    <reaction evidence="1">
        <text>a monocarboxylic acid amide + H2O = a monocarboxylate + NH4(+)</text>
        <dbReference type="Rhea" id="RHEA:12020"/>
        <dbReference type="ChEBI" id="CHEBI:15377"/>
        <dbReference type="ChEBI" id="CHEBI:28938"/>
        <dbReference type="ChEBI" id="CHEBI:35757"/>
        <dbReference type="ChEBI" id="CHEBI:83628"/>
        <dbReference type="EC" id="3.5.1.4"/>
    </reaction>
</comment>
<dbReference type="EMBL" id="ML739090">
    <property type="protein sequence ID" value="KAE8353698.1"/>
    <property type="molecule type" value="Genomic_DNA"/>
</dbReference>
<dbReference type="PIRSF" id="PIRSF001221">
    <property type="entry name" value="Amidase_fungi"/>
    <property type="match status" value="1"/>
</dbReference>
<dbReference type="GO" id="GO:0004040">
    <property type="term" value="F:amidase activity"/>
    <property type="evidence" value="ECO:0007669"/>
    <property type="project" value="UniProtKB-EC"/>
</dbReference>
<keyword evidence="4" id="KW-0378">Hydrolase</keyword>
<evidence type="ECO:0000256" key="3">
    <source>
        <dbReference type="ARBA" id="ARBA00012922"/>
    </source>
</evidence>
<proteinExistence type="inferred from homology"/>
<feature type="binding site" evidence="6">
    <location>
        <position position="217"/>
    </location>
    <ligand>
        <name>substrate</name>
    </ligand>
</feature>
<dbReference type="Gene3D" id="3.90.1300.10">
    <property type="entry name" value="Amidase signature (AS) domain"/>
    <property type="match status" value="1"/>
</dbReference>
<evidence type="ECO:0000256" key="2">
    <source>
        <dbReference type="ARBA" id="ARBA00009199"/>
    </source>
</evidence>